<accession>A0A9W9DNX0</accession>
<evidence type="ECO:0000313" key="2">
    <source>
        <dbReference type="Proteomes" id="UP001150238"/>
    </source>
</evidence>
<reference evidence="1" key="1">
    <citation type="submission" date="2022-08" db="EMBL/GenBank/DDBJ databases">
        <authorList>
            <consortium name="DOE Joint Genome Institute"/>
            <person name="Min B."/>
            <person name="Riley R."/>
            <person name="Sierra-Patev S."/>
            <person name="Naranjo-Ortiz M."/>
            <person name="Looney B."/>
            <person name="Konkel Z."/>
            <person name="Slot J.C."/>
            <person name="Sakamoto Y."/>
            <person name="Steenwyk J.L."/>
            <person name="Rokas A."/>
            <person name="Carro J."/>
            <person name="Camarero S."/>
            <person name="Ferreira P."/>
            <person name="Molpeceres G."/>
            <person name="Ruiz-Duenas F.J."/>
            <person name="Serrano A."/>
            <person name="Henrissat B."/>
            <person name="Drula E."/>
            <person name="Hughes K.W."/>
            <person name="Mata J.L."/>
            <person name="Ishikawa N.K."/>
            <person name="Vargas-Isla R."/>
            <person name="Ushijima S."/>
            <person name="Smith C.A."/>
            <person name="Ahrendt S."/>
            <person name="Andreopoulos W."/>
            <person name="He G."/>
            <person name="Labutti K."/>
            <person name="Lipzen A."/>
            <person name="Ng V."/>
            <person name="Sandor L."/>
            <person name="Barry K."/>
            <person name="Martinez A.T."/>
            <person name="Xiao Y."/>
            <person name="Gibbons J.G."/>
            <person name="Terashima K."/>
            <person name="Hibbett D.S."/>
            <person name="Grigoriev I.V."/>
        </authorList>
    </citation>
    <scope>NUCLEOTIDE SEQUENCE</scope>
    <source>
        <strain evidence="1">Sp2 HRB7682 ss15</strain>
    </source>
</reference>
<reference evidence="1" key="2">
    <citation type="journal article" date="2023" name="Proc. Natl. Acad. Sci. U.S.A.">
        <title>A global phylogenomic analysis of the shiitake genus Lentinula.</title>
        <authorList>
            <person name="Sierra-Patev S."/>
            <person name="Min B."/>
            <person name="Naranjo-Ortiz M."/>
            <person name="Looney B."/>
            <person name="Konkel Z."/>
            <person name="Slot J.C."/>
            <person name="Sakamoto Y."/>
            <person name="Steenwyk J.L."/>
            <person name="Rokas A."/>
            <person name="Carro J."/>
            <person name="Camarero S."/>
            <person name="Ferreira P."/>
            <person name="Molpeceres G."/>
            <person name="Ruiz-Duenas F.J."/>
            <person name="Serrano A."/>
            <person name="Henrissat B."/>
            <person name="Drula E."/>
            <person name="Hughes K.W."/>
            <person name="Mata J.L."/>
            <person name="Ishikawa N.K."/>
            <person name="Vargas-Isla R."/>
            <person name="Ushijima S."/>
            <person name="Smith C.A."/>
            <person name="Donoghue J."/>
            <person name="Ahrendt S."/>
            <person name="Andreopoulos W."/>
            <person name="He G."/>
            <person name="LaButti K."/>
            <person name="Lipzen A."/>
            <person name="Ng V."/>
            <person name="Riley R."/>
            <person name="Sandor L."/>
            <person name="Barry K."/>
            <person name="Martinez A.T."/>
            <person name="Xiao Y."/>
            <person name="Gibbons J.G."/>
            <person name="Terashima K."/>
            <person name="Grigoriev I.V."/>
            <person name="Hibbett D."/>
        </authorList>
    </citation>
    <scope>NUCLEOTIDE SEQUENCE</scope>
    <source>
        <strain evidence="1">Sp2 HRB7682 ss15</strain>
    </source>
</reference>
<dbReference type="AlphaFoldDB" id="A0A9W9DNX0"/>
<proteinExistence type="predicted"/>
<name>A0A9W9DNX0_9AGAR</name>
<gene>
    <name evidence="1" type="ORF">C8J55DRAFT_489211</name>
</gene>
<organism evidence="1 2">
    <name type="scientific">Lentinula lateritia</name>
    <dbReference type="NCBI Taxonomy" id="40482"/>
    <lineage>
        <taxon>Eukaryota</taxon>
        <taxon>Fungi</taxon>
        <taxon>Dikarya</taxon>
        <taxon>Basidiomycota</taxon>
        <taxon>Agaricomycotina</taxon>
        <taxon>Agaricomycetes</taxon>
        <taxon>Agaricomycetidae</taxon>
        <taxon>Agaricales</taxon>
        <taxon>Marasmiineae</taxon>
        <taxon>Omphalotaceae</taxon>
        <taxon>Lentinula</taxon>
    </lineage>
</organism>
<evidence type="ECO:0000313" key="1">
    <source>
        <dbReference type="EMBL" id="KAJ4479540.1"/>
    </source>
</evidence>
<comment type="caution">
    <text evidence="1">The sequence shown here is derived from an EMBL/GenBank/DDBJ whole genome shotgun (WGS) entry which is preliminary data.</text>
</comment>
<dbReference type="EMBL" id="JANVFS010000016">
    <property type="protein sequence ID" value="KAJ4479540.1"/>
    <property type="molecule type" value="Genomic_DNA"/>
</dbReference>
<dbReference type="Proteomes" id="UP001150238">
    <property type="component" value="Unassembled WGS sequence"/>
</dbReference>
<sequence>MDTPGDRMCVVLRRLAARLELRAVWRFATLGGSGVEAEEEAEGVDVEAEVRGGMDAEVEAEGIEAEAFEAGVDAEGFNVEGFNVEGFDVEGFDMKPVDVDRIEVEGVDAKPVDVEGLDVEAEEGVAREEVGAEGSDVVEGIRCGPIGRGVGEVGGSNSSISEAGVAVSLMEARMSERKSNWRLEETGVMRWLLF</sequence>
<protein>
    <submittedName>
        <fullName evidence="1">Uncharacterized protein</fullName>
    </submittedName>
</protein>